<keyword evidence="4" id="KW-0245">EGF-like domain</keyword>
<feature type="domain" description="Kazal-like" evidence="6">
    <location>
        <begin position="163"/>
        <end position="216"/>
    </location>
</feature>
<dbReference type="EMBL" id="MU827307">
    <property type="protein sequence ID" value="KAJ7362162.1"/>
    <property type="molecule type" value="Genomic_DNA"/>
</dbReference>
<dbReference type="InterPro" id="IPR000742">
    <property type="entry name" value="EGF"/>
</dbReference>
<dbReference type="PANTHER" id="PTHR10913:SF45">
    <property type="entry name" value="FOLLISTATIN, ISOFORM A-RELATED"/>
    <property type="match status" value="1"/>
</dbReference>
<dbReference type="PROSITE" id="PS50026">
    <property type="entry name" value="EGF_3"/>
    <property type="match status" value="1"/>
</dbReference>
<dbReference type="InterPro" id="IPR036058">
    <property type="entry name" value="Kazal_dom_sf"/>
</dbReference>
<evidence type="ECO:0000256" key="4">
    <source>
        <dbReference type="PROSITE-ProRule" id="PRU00076"/>
    </source>
</evidence>
<dbReference type="Pfam" id="PF07648">
    <property type="entry name" value="Kazal_2"/>
    <property type="match status" value="1"/>
</dbReference>
<dbReference type="GO" id="GO:0005576">
    <property type="term" value="C:extracellular region"/>
    <property type="evidence" value="ECO:0007669"/>
    <property type="project" value="TreeGrafter"/>
</dbReference>
<dbReference type="PROSITE" id="PS51465">
    <property type="entry name" value="KAZAL_2"/>
    <property type="match status" value="1"/>
</dbReference>
<keyword evidence="2" id="KW-0722">Serine protease inhibitor</keyword>
<evidence type="ECO:0000313" key="8">
    <source>
        <dbReference type="Proteomes" id="UP001163046"/>
    </source>
</evidence>
<comment type="caution">
    <text evidence="7">The sequence shown here is derived from an EMBL/GenBank/DDBJ whole genome shotgun (WGS) entry which is preliminary data.</text>
</comment>
<dbReference type="SUPFAM" id="SSF100895">
    <property type="entry name" value="Kazal-type serine protease inhibitors"/>
    <property type="match status" value="1"/>
</dbReference>
<dbReference type="SMART" id="SM00280">
    <property type="entry name" value="KAZAL"/>
    <property type="match status" value="1"/>
</dbReference>
<keyword evidence="8" id="KW-1185">Reference proteome</keyword>
<reference evidence="7" key="1">
    <citation type="submission" date="2023-01" db="EMBL/GenBank/DDBJ databases">
        <title>Genome assembly of the deep-sea coral Lophelia pertusa.</title>
        <authorList>
            <person name="Herrera S."/>
            <person name="Cordes E."/>
        </authorList>
    </citation>
    <scope>NUCLEOTIDE SEQUENCE</scope>
    <source>
        <strain evidence="7">USNM1676648</strain>
        <tissue evidence="7">Polyp</tissue>
    </source>
</reference>
<dbReference type="InterPro" id="IPR002350">
    <property type="entry name" value="Kazal_dom"/>
</dbReference>
<dbReference type="GO" id="GO:0030154">
    <property type="term" value="P:cell differentiation"/>
    <property type="evidence" value="ECO:0007669"/>
    <property type="project" value="TreeGrafter"/>
</dbReference>
<dbReference type="OrthoDB" id="5979010at2759"/>
<keyword evidence="1" id="KW-0646">Protease inhibitor</keyword>
<protein>
    <submittedName>
        <fullName evidence="7">Sesquiterpene synthase Agr1</fullName>
    </submittedName>
</protein>
<accession>A0A9W9YQ72</accession>
<feature type="non-terminal residue" evidence="7">
    <location>
        <position position="1"/>
    </location>
</feature>
<proteinExistence type="predicted"/>
<name>A0A9W9YQ72_9CNID</name>
<evidence type="ECO:0000313" key="7">
    <source>
        <dbReference type="EMBL" id="KAJ7362162.1"/>
    </source>
</evidence>
<evidence type="ECO:0000259" key="6">
    <source>
        <dbReference type="PROSITE" id="PS51465"/>
    </source>
</evidence>
<dbReference type="Proteomes" id="UP001163046">
    <property type="component" value="Unassembled WGS sequence"/>
</dbReference>
<sequence>MSVWVANVSTSQFEVCLRESRTFDGPHNNLAVNWLAYDNNPSSWQAKESSEVTFSNNEVPAAENNYALCKNVNFTNPFYSSPVVLATVINGGSNNANIACPLKDPLSSWLEEVTNSYFRVCIKDDAGYDGQRSTIIVDYLVKGDLDPCINVSCKYHSHCVSLSPHRFTCRCESSCPSYEEQVCASNGRTFRNLCLLKQEICRTRGNFTDYHPGSCT</sequence>
<dbReference type="Gene3D" id="3.30.60.30">
    <property type="match status" value="1"/>
</dbReference>
<evidence type="ECO:0000256" key="2">
    <source>
        <dbReference type="ARBA" id="ARBA00022900"/>
    </source>
</evidence>
<feature type="domain" description="EGF-like" evidence="5">
    <location>
        <begin position="144"/>
        <end position="184"/>
    </location>
</feature>
<dbReference type="PANTHER" id="PTHR10913">
    <property type="entry name" value="FOLLISTATIN-RELATED"/>
    <property type="match status" value="1"/>
</dbReference>
<dbReference type="AlphaFoldDB" id="A0A9W9YQ72"/>
<evidence type="ECO:0000256" key="3">
    <source>
        <dbReference type="ARBA" id="ARBA00023157"/>
    </source>
</evidence>
<gene>
    <name evidence="7" type="primary">agr-1_4</name>
    <name evidence="7" type="ORF">OS493_013254</name>
</gene>
<organism evidence="7 8">
    <name type="scientific">Desmophyllum pertusum</name>
    <dbReference type="NCBI Taxonomy" id="174260"/>
    <lineage>
        <taxon>Eukaryota</taxon>
        <taxon>Metazoa</taxon>
        <taxon>Cnidaria</taxon>
        <taxon>Anthozoa</taxon>
        <taxon>Hexacorallia</taxon>
        <taxon>Scleractinia</taxon>
        <taxon>Caryophylliina</taxon>
        <taxon>Caryophylliidae</taxon>
        <taxon>Desmophyllum</taxon>
    </lineage>
</organism>
<evidence type="ECO:0000259" key="5">
    <source>
        <dbReference type="PROSITE" id="PS50026"/>
    </source>
</evidence>
<dbReference type="InterPro" id="IPR050653">
    <property type="entry name" value="Prot_Inhib_GrowthFact_Antg"/>
</dbReference>
<keyword evidence="3" id="KW-1015">Disulfide bond</keyword>
<evidence type="ECO:0000256" key="1">
    <source>
        <dbReference type="ARBA" id="ARBA00022690"/>
    </source>
</evidence>
<comment type="caution">
    <text evidence="4">Lacks conserved residue(s) required for the propagation of feature annotation.</text>
</comment>
<dbReference type="CDD" id="cd00104">
    <property type="entry name" value="KAZAL_FS"/>
    <property type="match status" value="1"/>
</dbReference>